<proteinExistence type="predicted"/>
<dbReference type="PANTHER" id="PTHR12994">
    <property type="entry name" value="SECERNIN"/>
    <property type="match status" value="1"/>
</dbReference>
<dbReference type="GO" id="GO:0006508">
    <property type="term" value="P:proteolysis"/>
    <property type="evidence" value="ECO:0007669"/>
    <property type="project" value="InterPro"/>
</dbReference>
<dbReference type="GO" id="GO:0016805">
    <property type="term" value="F:dipeptidase activity"/>
    <property type="evidence" value="ECO:0007669"/>
    <property type="project" value="InterPro"/>
</dbReference>
<dbReference type="GO" id="GO:0070004">
    <property type="term" value="F:cysteine-type exopeptidase activity"/>
    <property type="evidence" value="ECO:0007669"/>
    <property type="project" value="InterPro"/>
</dbReference>
<sequence>MRSKRVLYNPETDGAFDFARAYTRNDDRDRIYNDPRVWVMQKRLNPSLEQDPSDGRHFPVYLKPEKKVEIEDLFACMRDHFEGTTHDPYTEVLNGSEPWRPISVFRTYESHVAQVRPWLPKEIGCLTYVAFGMADLSVYLPFY</sequence>
<comment type="caution">
    <text evidence="1">The sequence shown here is derived from an EMBL/GenBank/DDBJ whole genome shotgun (WGS) entry which is preliminary data.</text>
</comment>
<dbReference type="InterPro" id="IPR005322">
    <property type="entry name" value="Peptidase_C69"/>
</dbReference>
<dbReference type="AlphaFoldDB" id="J9GSG0"/>
<name>J9GSG0_9ZZZZ</name>
<protein>
    <submittedName>
        <fullName evidence="1">Peptidase family C69</fullName>
    </submittedName>
</protein>
<feature type="non-terminal residue" evidence="1">
    <location>
        <position position="143"/>
    </location>
</feature>
<dbReference type="Pfam" id="PF03577">
    <property type="entry name" value="Peptidase_C69"/>
    <property type="match status" value="1"/>
</dbReference>
<evidence type="ECO:0000313" key="1">
    <source>
        <dbReference type="EMBL" id="EJX03165.1"/>
    </source>
</evidence>
<organism evidence="1">
    <name type="scientific">gut metagenome</name>
    <dbReference type="NCBI Taxonomy" id="749906"/>
    <lineage>
        <taxon>unclassified sequences</taxon>
        <taxon>metagenomes</taxon>
        <taxon>organismal metagenomes</taxon>
    </lineage>
</organism>
<dbReference type="EMBL" id="AMCI01002276">
    <property type="protein sequence ID" value="EJX03165.1"/>
    <property type="molecule type" value="Genomic_DNA"/>
</dbReference>
<reference evidence="1" key="1">
    <citation type="journal article" date="2012" name="PLoS ONE">
        <title>Gene sets for utilization of primary and secondary nutrition supplies in the distal gut of endangered iberian lynx.</title>
        <authorList>
            <person name="Alcaide M."/>
            <person name="Messina E."/>
            <person name="Richter M."/>
            <person name="Bargiela R."/>
            <person name="Peplies J."/>
            <person name="Huws S.A."/>
            <person name="Newbold C.J."/>
            <person name="Golyshin P.N."/>
            <person name="Simon M.A."/>
            <person name="Lopez G."/>
            <person name="Yakimov M.M."/>
            <person name="Ferrer M."/>
        </authorList>
    </citation>
    <scope>NUCLEOTIDE SEQUENCE</scope>
</reference>
<dbReference type="PANTHER" id="PTHR12994:SF17">
    <property type="entry name" value="LD30995P"/>
    <property type="match status" value="1"/>
</dbReference>
<gene>
    <name evidence="1" type="ORF">EVA_08728</name>
</gene>
<accession>J9GSG0</accession>